<evidence type="ECO:0000313" key="2">
    <source>
        <dbReference type="Proteomes" id="UP000822688"/>
    </source>
</evidence>
<gene>
    <name evidence="1" type="ORF">KC19_9G035200</name>
</gene>
<evidence type="ECO:0000313" key="1">
    <source>
        <dbReference type="EMBL" id="KAG0561081.1"/>
    </source>
</evidence>
<name>A0A8T0GNE4_CERPU</name>
<dbReference type="AlphaFoldDB" id="A0A8T0GNE4"/>
<comment type="caution">
    <text evidence="1">The sequence shown here is derived from an EMBL/GenBank/DDBJ whole genome shotgun (WGS) entry which is preliminary data.</text>
</comment>
<proteinExistence type="predicted"/>
<organism evidence="1 2">
    <name type="scientific">Ceratodon purpureus</name>
    <name type="common">Fire moss</name>
    <name type="synonym">Dicranum purpureum</name>
    <dbReference type="NCBI Taxonomy" id="3225"/>
    <lineage>
        <taxon>Eukaryota</taxon>
        <taxon>Viridiplantae</taxon>
        <taxon>Streptophyta</taxon>
        <taxon>Embryophyta</taxon>
        <taxon>Bryophyta</taxon>
        <taxon>Bryophytina</taxon>
        <taxon>Bryopsida</taxon>
        <taxon>Dicranidae</taxon>
        <taxon>Pseudoditrichales</taxon>
        <taxon>Ditrichaceae</taxon>
        <taxon>Ceratodon</taxon>
    </lineage>
</organism>
<protein>
    <submittedName>
        <fullName evidence="1">Uncharacterized protein</fullName>
    </submittedName>
</protein>
<keyword evidence="2" id="KW-1185">Reference proteome</keyword>
<reference evidence="1" key="1">
    <citation type="submission" date="2020-06" db="EMBL/GenBank/DDBJ databases">
        <title>WGS assembly of Ceratodon purpureus strain R40.</title>
        <authorList>
            <person name="Carey S.B."/>
            <person name="Jenkins J."/>
            <person name="Shu S."/>
            <person name="Lovell J.T."/>
            <person name="Sreedasyam A."/>
            <person name="Maumus F."/>
            <person name="Tiley G.P."/>
            <person name="Fernandez-Pozo N."/>
            <person name="Barry K."/>
            <person name="Chen C."/>
            <person name="Wang M."/>
            <person name="Lipzen A."/>
            <person name="Daum C."/>
            <person name="Saski C.A."/>
            <person name="Payton A.C."/>
            <person name="Mcbreen J.C."/>
            <person name="Conrad R.E."/>
            <person name="Kollar L.M."/>
            <person name="Olsson S."/>
            <person name="Huttunen S."/>
            <person name="Landis J.B."/>
            <person name="Wickett N.J."/>
            <person name="Johnson M.G."/>
            <person name="Rensing S.A."/>
            <person name="Grimwood J."/>
            <person name="Schmutz J."/>
            <person name="Mcdaniel S.F."/>
        </authorList>
    </citation>
    <scope>NUCLEOTIDE SEQUENCE</scope>
    <source>
        <strain evidence="1">R40</strain>
    </source>
</reference>
<accession>A0A8T0GNE4</accession>
<sequence>MAPAEKFSCKSKREGDACVSKLVVISEVGEARGKPTVQAAIERMNRAKILNGGGRLPQKRGYVSLNLIFYLEEVMLLKTKCVNVELKYGSCWSCATGEEKNLRRCQGLPRNMCDDFEGTHVLPLGGGMRGVCSLPR</sequence>
<dbReference type="EMBL" id="CM026430">
    <property type="protein sequence ID" value="KAG0561081.1"/>
    <property type="molecule type" value="Genomic_DNA"/>
</dbReference>
<dbReference type="Proteomes" id="UP000822688">
    <property type="component" value="Chromosome 9"/>
</dbReference>